<accession>A0A7W9C7J2</accession>
<reference evidence="2 3" key="1">
    <citation type="submission" date="2020-08" db="EMBL/GenBank/DDBJ databases">
        <title>Genomic Encyclopedia of Type Strains, Phase IV (KMG-IV): sequencing the most valuable type-strain genomes for metagenomic binning, comparative biology and taxonomic classification.</title>
        <authorList>
            <person name="Goeker M."/>
        </authorList>
    </citation>
    <scope>NUCLEOTIDE SEQUENCE [LARGE SCALE GENOMIC DNA]</scope>
    <source>
        <strain evidence="2 3">DSM 4731</strain>
    </source>
</reference>
<evidence type="ECO:0000313" key="3">
    <source>
        <dbReference type="Proteomes" id="UP000527324"/>
    </source>
</evidence>
<comment type="caution">
    <text evidence="2">The sequence shown here is derived from an EMBL/GenBank/DDBJ whole genome shotgun (WGS) entry which is preliminary data.</text>
</comment>
<dbReference type="Proteomes" id="UP000527324">
    <property type="component" value="Unassembled WGS sequence"/>
</dbReference>
<feature type="transmembrane region" description="Helical" evidence="1">
    <location>
        <begin position="38"/>
        <end position="56"/>
    </location>
</feature>
<feature type="transmembrane region" description="Helical" evidence="1">
    <location>
        <begin position="63"/>
        <end position="96"/>
    </location>
</feature>
<dbReference type="PANTHER" id="PTHR37309">
    <property type="entry name" value="SLR0284 PROTEIN"/>
    <property type="match status" value="1"/>
</dbReference>
<dbReference type="Pfam" id="PF04020">
    <property type="entry name" value="Phage_holin_4_2"/>
    <property type="match status" value="1"/>
</dbReference>
<keyword evidence="1" id="KW-0812">Transmembrane</keyword>
<proteinExistence type="predicted"/>
<keyword evidence="1" id="KW-1133">Transmembrane helix</keyword>
<organism evidence="2 3">
    <name type="scientific">Brevundimonas aurantiaca</name>
    <dbReference type="NCBI Taxonomy" id="74316"/>
    <lineage>
        <taxon>Bacteria</taxon>
        <taxon>Pseudomonadati</taxon>
        <taxon>Pseudomonadota</taxon>
        <taxon>Alphaproteobacteria</taxon>
        <taxon>Caulobacterales</taxon>
        <taxon>Caulobacteraceae</taxon>
        <taxon>Brevundimonas</taxon>
    </lineage>
</organism>
<feature type="transmembrane region" description="Helical" evidence="1">
    <location>
        <begin position="102"/>
        <end position="125"/>
    </location>
</feature>
<name>A0A7W9C7J2_9CAUL</name>
<dbReference type="PANTHER" id="PTHR37309:SF1">
    <property type="entry name" value="SLR0284 PROTEIN"/>
    <property type="match status" value="1"/>
</dbReference>
<gene>
    <name evidence="2" type="ORF">GGQ93_002293</name>
</gene>
<keyword evidence="1" id="KW-0472">Membrane</keyword>
<evidence type="ECO:0000256" key="1">
    <source>
        <dbReference type="SAM" id="Phobius"/>
    </source>
</evidence>
<keyword evidence="3" id="KW-1185">Reference proteome</keyword>
<dbReference type="AlphaFoldDB" id="A0A7W9C7J2"/>
<evidence type="ECO:0000313" key="2">
    <source>
        <dbReference type="EMBL" id="MBB5740574.1"/>
    </source>
</evidence>
<protein>
    <submittedName>
        <fullName evidence="2">Putative membrane protein</fullName>
    </submittedName>
</protein>
<dbReference type="EMBL" id="JACHOQ010000005">
    <property type="protein sequence ID" value="MBB5740574.1"/>
    <property type="molecule type" value="Genomic_DNA"/>
</dbReference>
<feature type="transmembrane region" description="Helical" evidence="1">
    <location>
        <begin position="13"/>
        <end position="32"/>
    </location>
</feature>
<dbReference type="InterPro" id="IPR007165">
    <property type="entry name" value="Phage_holin_4_2"/>
</dbReference>
<sequence length="131" mass="13624">MARYGDASSPEDIMIRFIIQAVVTMIGLWLSAQVVPGVAFTNNGSLIAAALILGLVNAVVRPFMVIITFPITVVTLGLFLLVVNAAMIGLTAMFLGGFTVNGLWAGIGAAIVTGVVSWIAGAFIGDEEKRG</sequence>